<evidence type="ECO:0008006" key="3">
    <source>
        <dbReference type="Google" id="ProtNLM"/>
    </source>
</evidence>
<reference evidence="1 2" key="1">
    <citation type="submission" date="2016-11" db="EMBL/GenBank/DDBJ databases">
        <title>Networking in microbes: conjugative elements and plasmids in the genus Alteromonas.</title>
        <authorList>
            <person name="Lopez-Perez M."/>
            <person name="Ramon-Marco N."/>
            <person name="Rodriguez-Valera F."/>
        </authorList>
    </citation>
    <scope>NUCLEOTIDE SEQUENCE [LARGE SCALE GENOMIC DNA]</scope>
    <source>
        <strain evidence="1 2">CP48</strain>
    </source>
</reference>
<dbReference type="Proteomes" id="UP000182101">
    <property type="component" value="Chromosome"/>
</dbReference>
<dbReference type="EMBL" id="CP018024">
    <property type="protein sequence ID" value="APD91159.1"/>
    <property type="molecule type" value="Genomic_DNA"/>
</dbReference>
<proteinExistence type="predicted"/>
<dbReference type="GeneID" id="56343804"/>
<evidence type="ECO:0000313" key="1">
    <source>
        <dbReference type="EMBL" id="APD91159.1"/>
    </source>
</evidence>
<sequence>MRLLNLSSKHNILKIPFLKSSQIEVNTLNLFVILMLFICGKLKFCHILDHNASRHYHGFKKRLLIKMLSHAKKISVVNENLTRFYPTSFNPSVISPFLPPDTREEQELLRKYPFGLLEFVDSPNVLMNSAWKYIPFGDGDLYGIEESIVLLEKFSDVKLLLCVGVGLDEVPRSLMQRIKQYTQENRLFLLSGQYHIWPLLKNFDLICLRLTPTDGDSVTVREALFYGRRVIASDSVARPPSCKIYKYKDSHSLHLEIEKLL</sequence>
<organism evidence="1 2">
    <name type="scientific">Alteromonas mediterranea</name>
    <dbReference type="NCBI Taxonomy" id="314275"/>
    <lineage>
        <taxon>Bacteria</taxon>
        <taxon>Pseudomonadati</taxon>
        <taxon>Pseudomonadota</taxon>
        <taxon>Gammaproteobacteria</taxon>
        <taxon>Alteromonadales</taxon>
        <taxon>Alteromonadaceae</taxon>
        <taxon>Alteromonas/Salinimonas group</taxon>
        <taxon>Alteromonas</taxon>
    </lineage>
</organism>
<dbReference type="RefSeq" id="WP_071960034.1">
    <property type="nucleotide sequence ID" value="NZ_CP018024.1"/>
</dbReference>
<accession>A0AAC9NSY1</accession>
<evidence type="ECO:0000313" key="2">
    <source>
        <dbReference type="Proteomes" id="UP000182101"/>
    </source>
</evidence>
<name>A0AAC9NSY1_9ALTE</name>
<dbReference type="AlphaFoldDB" id="A0AAC9NSY1"/>
<gene>
    <name evidence="1" type="ORF">BM524_15905</name>
</gene>
<dbReference type="SUPFAM" id="SSF53756">
    <property type="entry name" value="UDP-Glycosyltransferase/glycogen phosphorylase"/>
    <property type="match status" value="1"/>
</dbReference>
<protein>
    <recommendedName>
        <fullName evidence="3">Glycosyl transferase family 1 domain-containing protein</fullName>
    </recommendedName>
</protein>